<name>A0A9Q3E147_9BASI</name>
<protein>
    <submittedName>
        <fullName evidence="2">Uncharacterized protein</fullName>
    </submittedName>
</protein>
<comment type="caution">
    <text evidence="2">The sequence shown here is derived from an EMBL/GenBank/DDBJ whole genome shotgun (WGS) entry which is preliminary data.</text>
</comment>
<evidence type="ECO:0000256" key="1">
    <source>
        <dbReference type="SAM" id="MobiDB-lite"/>
    </source>
</evidence>
<evidence type="ECO:0000313" key="2">
    <source>
        <dbReference type="EMBL" id="MBW0510351.1"/>
    </source>
</evidence>
<feature type="region of interest" description="Disordered" evidence="1">
    <location>
        <begin position="1"/>
        <end position="27"/>
    </location>
</feature>
<dbReference type="Proteomes" id="UP000765509">
    <property type="component" value="Unassembled WGS sequence"/>
</dbReference>
<organism evidence="2 3">
    <name type="scientific">Austropuccinia psidii MF-1</name>
    <dbReference type="NCBI Taxonomy" id="1389203"/>
    <lineage>
        <taxon>Eukaryota</taxon>
        <taxon>Fungi</taxon>
        <taxon>Dikarya</taxon>
        <taxon>Basidiomycota</taxon>
        <taxon>Pucciniomycotina</taxon>
        <taxon>Pucciniomycetes</taxon>
        <taxon>Pucciniales</taxon>
        <taxon>Sphaerophragmiaceae</taxon>
        <taxon>Austropuccinia</taxon>
    </lineage>
</organism>
<keyword evidence="3" id="KW-1185">Reference proteome</keyword>
<dbReference type="AlphaFoldDB" id="A0A9Q3E147"/>
<sequence>MSSPFRPLPSSLKFKKRAAPLSHSSNYSDDVMVRTKPVSVHHQNNLNDANIVIPIDVMVKTNPKIEHHEDNNNHTNHKRKLTQCQRQHIHASAWTFKRSI</sequence>
<proteinExistence type="predicted"/>
<gene>
    <name evidence="2" type="ORF">O181_050066</name>
</gene>
<accession>A0A9Q3E147</accession>
<evidence type="ECO:0000313" key="3">
    <source>
        <dbReference type="Proteomes" id="UP000765509"/>
    </source>
</evidence>
<dbReference type="EMBL" id="AVOT02021493">
    <property type="protein sequence ID" value="MBW0510351.1"/>
    <property type="molecule type" value="Genomic_DNA"/>
</dbReference>
<reference evidence="2" key="1">
    <citation type="submission" date="2021-03" db="EMBL/GenBank/DDBJ databases">
        <title>Draft genome sequence of rust myrtle Austropuccinia psidii MF-1, a brazilian biotype.</title>
        <authorList>
            <person name="Quecine M.C."/>
            <person name="Pachon D.M.R."/>
            <person name="Bonatelli M.L."/>
            <person name="Correr F.H."/>
            <person name="Franceschini L.M."/>
            <person name="Leite T.F."/>
            <person name="Margarido G.R.A."/>
            <person name="Almeida C.A."/>
            <person name="Ferrarezi J.A."/>
            <person name="Labate C.A."/>
        </authorList>
    </citation>
    <scope>NUCLEOTIDE SEQUENCE</scope>
    <source>
        <strain evidence="2">MF-1</strain>
    </source>
</reference>